<feature type="compositionally biased region" description="Basic and acidic residues" evidence="1">
    <location>
        <begin position="194"/>
        <end position="205"/>
    </location>
</feature>
<sequence>MPSHILRFIRRKVYKPIRRKLHRASHSSTHTDAERRRNPEFRGIRSEEYRSGVLAVRKDERGGMAEMSRTEMEGRGEQVDESERRVVGRGWVVVDGVRREVLLFRDGGWDVSEGWKRVFLDQKHAARRDAGGRAGAKRTLVVEEARSRSAMELQREKGKERATDESDSSGTSRKSRYAESKTDSEWNGGVSLESSHRGGRNREGQARPTLRGGSGRQGLSSGMVGEMLDAFDRVRSAKASKKHTAQGSGPEPLLQRPSAVTGEETPRQAERLLSVKESRSIETYNEAWPNPAESARPIDWAFVDNDEFDVLAQPIEHQSPWSQLRQKGPTEEAPALAIQATYDRLREQESMRLGVSVIEGNEQLAVLNAIRERLTEDGSEADMSPSIRAAVPDLVDEKIETRKSKADAEEEWDLVEDEDAKRISAPNANNLKRLWDCRAYDTAWRGV</sequence>
<evidence type="ECO:0000256" key="1">
    <source>
        <dbReference type="SAM" id="MobiDB-lite"/>
    </source>
</evidence>
<accession>A0AAN8I6Z5</accession>
<dbReference type="AlphaFoldDB" id="A0AAN8I6Z5"/>
<dbReference type="EMBL" id="JAKLMC020000015">
    <property type="protein sequence ID" value="KAK5952491.1"/>
    <property type="molecule type" value="Genomic_DNA"/>
</dbReference>
<feature type="compositionally biased region" description="Basic and acidic residues" evidence="1">
    <location>
        <begin position="29"/>
        <end position="42"/>
    </location>
</feature>
<organism evidence="2 3">
    <name type="scientific">Knufia fluminis</name>
    <dbReference type="NCBI Taxonomy" id="191047"/>
    <lineage>
        <taxon>Eukaryota</taxon>
        <taxon>Fungi</taxon>
        <taxon>Dikarya</taxon>
        <taxon>Ascomycota</taxon>
        <taxon>Pezizomycotina</taxon>
        <taxon>Eurotiomycetes</taxon>
        <taxon>Chaetothyriomycetidae</taxon>
        <taxon>Chaetothyriales</taxon>
        <taxon>Trichomeriaceae</taxon>
        <taxon>Knufia</taxon>
    </lineage>
</organism>
<keyword evidence="3" id="KW-1185">Reference proteome</keyword>
<feature type="region of interest" description="Disordered" evidence="1">
    <location>
        <begin position="235"/>
        <end position="269"/>
    </location>
</feature>
<evidence type="ECO:0000313" key="3">
    <source>
        <dbReference type="Proteomes" id="UP001316803"/>
    </source>
</evidence>
<dbReference type="Proteomes" id="UP001316803">
    <property type="component" value="Unassembled WGS sequence"/>
</dbReference>
<reference evidence="2 3" key="1">
    <citation type="submission" date="2022-12" db="EMBL/GenBank/DDBJ databases">
        <title>Genomic features and morphological characterization of a novel Knufia sp. strain isolated from spacecraft assembly facility.</title>
        <authorList>
            <person name="Teixeira M."/>
            <person name="Chander A.M."/>
            <person name="Stajich J.E."/>
            <person name="Venkateswaran K."/>
        </authorList>
    </citation>
    <scope>NUCLEOTIDE SEQUENCE [LARGE SCALE GENOMIC DNA]</scope>
    <source>
        <strain evidence="2 3">FJI-L2-BK-P2</strain>
    </source>
</reference>
<feature type="region of interest" description="Disordered" evidence="1">
    <location>
        <begin position="145"/>
        <end position="222"/>
    </location>
</feature>
<proteinExistence type="predicted"/>
<feature type="region of interest" description="Disordered" evidence="1">
    <location>
        <begin position="20"/>
        <end position="42"/>
    </location>
</feature>
<comment type="caution">
    <text evidence="2">The sequence shown here is derived from an EMBL/GenBank/DDBJ whole genome shotgun (WGS) entry which is preliminary data.</text>
</comment>
<protein>
    <submittedName>
        <fullName evidence="2">Uncharacterized protein</fullName>
    </submittedName>
</protein>
<feature type="compositionally biased region" description="Basic and acidic residues" evidence="1">
    <location>
        <begin position="145"/>
        <end position="164"/>
    </location>
</feature>
<name>A0AAN8I6Z5_9EURO</name>
<gene>
    <name evidence="2" type="ORF">OHC33_006534</name>
</gene>
<evidence type="ECO:0000313" key="2">
    <source>
        <dbReference type="EMBL" id="KAK5952491.1"/>
    </source>
</evidence>